<dbReference type="EMBL" id="SDEE01000093">
    <property type="protein sequence ID" value="RXW21835.1"/>
    <property type="molecule type" value="Genomic_DNA"/>
</dbReference>
<proteinExistence type="predicted"/>
<evidence type="ECO:0000313" key="3">
    <source>
        <dbReference type="Proteomes" id="UP000290288"/>
    </source>
</evidence>
<organism evidence="2 3">
    <name type="scientific">Candolleomyces aberdarensis</name>
    <dbReference type="NCBI Taxonomy" id="2316362"/>
    <lineage>
        <taxon>Eukaryota</taxon>
        <taxon>Fungi</taxon>
        <taxon>Dikarya</taxon>
        <taxon>Basidiomycota</taxon>
        <taxon>Agaricomycotina</taxon>
        <taxon>Agaricomycetes</taxon>
        <taxon>Agaricomycetidae</taxon>
        <taxon>Agaricales</taxon>
        <taxon>Agaricineae</taxon>
        <taxon>Psathyrellaceae</taxon>
        <taxon>Candolleomyces</taxon>
    </lineage>
</organism>
<dbReference type="Proteomes" id="UP000290288">
    <property type="component" value="Unassembled WGS sequence"/>
</dbReference>
<sequence length="61" mass="6210">MLLSDGVDSSNPTPEAGSGGLDKVTTRSSASIIVPSQSKVNSGSQNATVESVLTMMHMLST</sequence>
<accession>A0A4Q2DSF6</accession>
<keyword evidence="3" id="KW-1185">Reference proteome</keyword>
<comment type="caution">
    <text evidence="2">The sequence shown here is derived from an EMBL/GenBank/DDBJ whole genome shotgun (WGS) entry which is preliminary data.</text>
</comment>
<name>A0A4Q2DSF6_9AGAR</name>
<protein>
    <submittedName>
        <fullName evidence="2">Uncharacterized protein</fullName>
    </submittedName>
</protein>
<evidence type="ECO:0000313" key="2">
    <source>
        <dbReference type="EMBL" id="RXW21835.1"/>
    </source>
</evidence>
<evidence type="ECO:0000256" key="1">
    <source>
        <dbReference type="SAM" id="MobiDB-lite"/>
    </source>
</evidence>
<dbReference type="AlphaFoldDB" id="A0A4Q2DSF6"/>
<reference evidence="2 3" key="1">
    <citation type="submission" date="2019-01" db="EMBL/GenBank/DDBJ databases">
        <title>Draft genome sequence of Psathyrella aberdarensis IHI B618.</title>
        <authorList>
            <person name="Buettner E."/>
            <person name="Kellner H."/>
        </authorList>
    </citation>
    <scope>NUCLEOTIDE SEQUENCE [LARGE SCALE GENOMIC DNA]</scope>
    <source>
        <strain evidence="2 3">IHI B618</strain>
    </source>
</reference>
<feature type="region of interest" description="Disordered" evidence="1">
    <location>
        <begin position="1"/>
        <end position="30"/>
    </location>
</feature>
<gene>
    <name evidence="2" type="ORF">EST38_g4011</name>
</gene>